<dbReference type="PROSITE" id="PS50018">
    <property type="entry name" value="RAS_GTPASE_ACTIV_2"/>
    <property type="match status" value="1"/>
</dbReference>
<dbReference type="GO" id="GO:0110085">
    <property type="term" value="C:mitotic actomyosin contractile ring"/>
    <property type="evidence" value="ECO:0007669"/>
    <property type="project" value="TreeGrafter"/>
</dbReference>
<dbReference type="SUPFAM" id="SSF48350">
    <property type="entry name" value="GTPase activation domain, GAP"/>
    <property type="match status" value="1"/>
</dbReference>
<dbReference type="InterPro" id="IPR027417">
    <property type="entry name" value="P-loop_NTPase"/>
</dbReference>
<dbReference type="Pfam" id="PF03836">
    <property type="entry name" value="RasGAP_C"/>
    <property type="match status" value="1"/>
</dbReference>
<dbReference type="Gene3D" id="1.10.418.10">
    <property type="entry name" value="Calponin-like domain"/>
    <property type="match status" value="1"/>
</dbReference>
<dbReference type="Pfam" id="PF00616">
    <property type="entry name" value="RasGAP"/>
    <property type="match status" value="1"/>
</dbReference>
<sequence>MAASPPRSKSPTGTPPGSTANIFGANTAAAQHGPAGRIRLNKDMPDLVQDSAAAGMRTTGSREGVSGGLAGGQRSWMDEKRKNLAAYEYLCRIGEAKQWVEACIQEELPPITQLDESMRNGVYLAKLTRAFEPDLVRKIFEDPKLQYRHSDNINFCFQFMIKVGLPKNFMFELTDLYDLKNFPKVVYSIHALSHLLARKGIAPKIKNLVGKLDFTDAELEAMQKNLDEAGVALPSFGNVNNALEKEMGPPAKSPEELRHEYLAAHEKEIVKCQSIVRRRRAQRLVKQVRHERKVQAPAATRIQSAFRGHRARQATAAKRAQLKRAEPSVVKLQARIRGYLARKHVGMRRNFYKKNEEAIVAIQSWMKSKAQSSAYAALQSMENPPISVIAKFIHLMDIGAHDLEDELAVEAMKQQAVKQIRENAALEQHLNELDIKIALLVKNRITLDEVVKITSKKLKKTLSDEEIKQAAQVFSLKSLDKQSRTKLEAYQNMFYLLQTQPKYLTQLLWVMRNWSSEVVKRLVETCVLTVFSFAQNAREEYLLLKLLDEAIALEVDDVNEMADFVKGNPSFIKLVLQYVRGAKERQFLQSVLASAVSKVCQCPLDLETDPIQVYKLLIKEEESSTGQKSAKRYEVTKEEALKDPATVERIQRNYKVLDQFVQEVLTSITGSLGRMPYGIRYIAKRLHDALTARFPKEKPENTLRVVGNLIYYRYMNPAIVAPDAFDVTNETISPLNRKNLSEISKMLNVIATGKQVDSHLVEVAGKSVEAASTNFLKFLQQVMAVPDPEVYLNVDGYSDAARTTKPVIYISANEIFFMHSTLHQHMDEVCGKDKEDPMRHVLQVLGSAPGYQQDKTGPEISLTLAPLLAGHAGGGVKATDYEMRKLYVSTKKLVVLVVRSNPTATTLLEALEGPTSNKDEERYDTLLGDTLSAYGGSLASLKMLSSANLHHGSSNTLQAQPSPSSPASANVSVEPPETLVELKKQVLGALAKLEEAGMVSRKDKYQSILNSIVADLRNKHKRRQAVMAEKVALETTLKTLTDKHDFLVDQEKAYMDYVNGCMQQLTAHSGAKRKKPFLPFSRHARHVRDLERRNKAVPKFGSYKYTAKELLDRGVIVRVDVDGLPQKLLERLNITLSSDEQGVFDIECAFNALGLPNTNVVETDSIKLEDLLALQFENKSEMQMFEGSVTVNVNLLLYFINKKFYA</sequence>
<dbReference type="PANTHER" id="PTHR14149:SF14">
    <property type="entry name" value="CALPONIN-HOMOLOGY (CH) DOMAIN-CONTAINING PROTEIN"/>
    <property type="match status" value="1"/>
</dbReference>
<dbReference type="Proteomes" id="UP000193411">
    <property type="component" value="Unassembled WGS sequence"/>
</dbReference>
<dbReference type="InterPro" id="IPR023152">
    <property type="entry name" value="RasGAP_CS"/>
</dbReference>
<feature type="compositionally biased region" description="Polar residues" evidence="2">
    <location>
        <begin position="7"/>
        <end position="21"/>
    </location>
</feature>
<dbReference type="SMART" id="SM00033">
    <property type="entry name" value="CH"/>
    <property type="match status" value="1"/>
</dbReference>
<dbReference type="InterPro" id="IPR008936">
    <property type="entry name" value="Rho_GTPase_activation_prot"/>
</dbReference>
<comment type="caution">
    <text evidence="5">The sequence shown here is derived from an EMBL/GenBank/DDBJ whole genome shotgun (WGS) entry which is preliminary data.</text>
</comment>
<dbReference type="AlphaFoldDB" id="A0A1Y2HYM7"/>
<feature type="region of interest" description="Disordered" evidence="2">
    <location>
        <begin position="54"/>
        <end position="73"/>
    </location>
</feature>
<keyword evidence="1" id="KW-0175">Coiled coil</keyword>
<evidence type="ECO:0000259" key="4">
    <source>
        <dbReference type="PROSITE" id="PS50021"/>
    </source>
</evidence>
<dbReference type="SUPFAM" id="SSF52540">
    <property type="entry name" value="P-loop containing nucleoside triphosphate hydrolases"/>
    <property type="match status" value="1"/>
</dbReference>
<name>A0A1Y2HYM7_9FUNG</name>
<dbReference type="SMART" id="SM00323">
    <property type="entry name" value="RasGAP"/>
    <property type="match status" value="1"/>
</dbReference>
<evidence type="ECO:0000259" key="3">
    <source>
        <dbReference type="PROSITE" id="PS50018"/>
    </source>
</evidence>
<feature type="compositionally biased region" description="Low complexity" evidence="2">
    <location>
        <begin position="961"/>
        <end position="973"/>
    </location>
</feature>
<evidence type="ECO:0000313" key="6">
    <source>
        <dbReference type="Proteomes" id="UP000193411"/>
    </source>
</evidence>
<dbReference type="InterPro" id="IPR001936">
    <property type="entry name" value="RasGAP_dom"/>
</dbReference>
<dbReference type="Gene3D" id="1.10.506.10">
    <property type="entry name" value="GTPase Activation - p120gap, domain 1"/>
    <property type="match status" value="1"/>
</dbReference>
<dbReference type="OrthoDB" id="775356at2759"/>
<gene>
    <name evidence="5" type="ORF">BCR44DRAFT_42807</name>
</gene>
<dbReference type="PROSITE" id="PS50021">
    <property type="entry name" value="CH"/>
    <property type="match status" value="1"/>
</dbReference>
<dbReference type="InterPro" id="IPR000593">
    <property type="entry name" value="RasGAP_C"/>
</dbReference>
<feature type="coiled-coil region" evidence="1">
    <location>
        <begin position="409"/>
        <end position="443"/>
    </location>
</feature>
<dbReference type="PANTHER" id="PTHR14149">
    <property type="entry name" value="RAS GTPASE-ACTIVATING PROTEIN WITH IQ MOTIF"/>
    <property type="match status" value="1"/>
</dbReference>
<dbReference type="InterPro" id="IPR036872">
    <property type="entry name" value="CH_dom_sf"/>
</dbReference>
<feature type="region of interest" description="Disordered" evidence="2">
    <location>
        <begin position="952"/>
        <end position="973"/>
    </location>
</feature>
<dbReference type="SUPFAM" id="SSF143885">
    <property type="entry name" value="RGC domain-like"/>
    <property type="match status" value="1"/>
</dbReference>
<keyword evidence="6" id="KW-1185">Reference proteome</keyword>
<dbReference type="CDD" id="cd23767">
    <property type="entry name" value="IQCD"/>
    <property type="match status" value="1"/>
</dbReference>
<dbReference type="GO" id="GO:1903479">
    <property type="term" value="P:mitotic actomyosin contractile ring assembly actin filament organization"/>
    <property type="evidence" value="ECO:0007669"/>
    <property type="project" value="TreeGrafter"/>
</dbReference>
<evidence type="ECO:0000313" key="5">
    <source>
        <dbReference type="EMBL" id="ORZ38843.1"/>
    </source>
</evidence>
<accession>A0A1Y2HYM7</accession>
<feature type="domain" description="Calponin-homology (CH)" evidence="4">
    <location>
        <begin position="90"/>
        <end position="196"/>
    </location>
</feature>
<organism evidence="5 6">
    <name type="scientific">Catenaria anguillulae PL171</name>
    <dbReference type="NCBI Taxonomy" id="765915"/>
    <lineage>
        <taxon>Eukaryota</taxon>
        <taxon>Fungi</taxon>
        <taxon>Fungi incertae sedis</taxon>
        <taxon>Blastocladiomycota</taxon>
        <taxon>Blastocladiomycetes</taxon>
        <taxon>Blastocladiales</taxon>
        <taxon>Catenariaceae</taxon>
        <taxon>Catenaria</taxon>
    </lineage>
</organism>
<dbReference type="SUPFAM" id="SSF47576">
    <property type="entry name" value="Calponin-homology domain, CH-domain"/>
    <property type="match status" value="1"/>
</dbReference>
<dbReference type="PROSITE" id="PS00509">
    <property type="entry name" value="RAS_GTPASE_ACTIV_1"/>
    <property type="match status" value="1"/>
</dbReference>
<feature type="non-terminal residue" evidence="5">
    <location>
        <position position="1206"/>
    </location>
</feature>
<dbReference type="EMBL" id="MCFL01000007">
    <property type="protein sequence ID" value="ORZ38843.1"/>
    <property type="molecule type" value="Genomic_DNA"/>
</dbReference>
<proteinExistence type="predicted"/>
<dbReference type="Pfam" id="PF00612">
    <property type="entry name" value="IQ"/>
    <property type="match status" value="2"/>
</dbReference>
<reference evidence="5 6" key="1">
    <citation type="submission" date="2016-07" db="EMBL/GenBank/DDBJ databases">
        <title>Pervasive Adenine N6-methylation of Active Genes in Fungi.</title>
        <authorList>
            <consortium name="DOE Joint Genome Institute"/>
            <person name="Mondo S.J."/>
            <person name="Dannebaum R.O."/>
            <person name="Kuo R.C."/>
            <person name="Labutti K."/>
            <person name="Haridas S."/>
            <person name="Kuo A."/>
            <person name="Salamov A."/>
            <person name="Ahrendt S.R."/>
            <person name="Lipzen A."/>
            <person name="Sullivan W."/>
            <person name="Andreopoulos W.B."/>
            <person name="Clum A."/>
            <person name="Lindquist E."/>
            <person name="Daum C."/>
            <person name="Ramamoorthy G.K."/>
            <person name="Gryganskyi A."/>
            <person name="Culley D."/>
            <person name="Magnuson J.K."/>
            <person name="James T.Y."/>
            <person name="O'Malley M.A."/>
            <person name="Stajich J.E."/>
            <person name="Spatafora J.W."/>
            <person name="Visel A."/>
            <person name="Grigoriev I.V."/>
        </authorList>
    </citation>
    <scope>NUCLEOTIDE SEQUENCE [LARGE SCALE GENOMIC DNA]</scope>
    <source>
        <strain evidence="5 6">PL171</strain>
    </source>
</reference>
<dbReference type="GO" id="GO:0005516">
    <property type="term" value="F:calmodulin binding"/>
    <property type="evidence" value="ECO:0007669"/>
    <property type="project" value="TreeGrafter"/>
</dbReference>
<dbReference type="InterPro" id="IPR001715">
    <property type="entry name" value="CH_dom"/>
</dbReference>
<feature type="domain" description="Ras-GAP" evidence="3">
    <location>
        <begin position="525"/>
        <end position="752"/>
    </location>
</feature>
<dbReference type="CDD" id="cd21206">
    <property type="entry name" value="CH_IQGAP"/>
    <property type="match status" value="1"/>
</dbReference>
<dbReference type="GO" id="GO:0005096">
    <property type="term" value="F:GTPase activator activity"/>
    <property type="evidence" value="ECO:0007669"/>
    <property type="project" value="TreeGrafter"/>
</dbReference>
<dbReference type="SMART" id="SM00015">
    <property type="entry name" value="IQ"/>
    <property type="match status" value="3"/>
</dbReference>
<dbReference type="STRING" id="765915.A0A1Y2HYM7"/>
<evidence type="ECO:0000256" key="2">
    <source>
        <dbReference type="SAM" id="MobiDB-lite"/>
    </source>
</evidence>
<dbReference type="PROSITE" id="PS50096">
    <property type="entry name" value="IQ"/>
    <property type="match status" value="2"/>
</dbReference>
<dbReference type="Gene3D" id="1.20.5.190">
    <property type="match status" value="1"/>
</dbReference>
<feature type="region of interest" description="Disordered" evidence="2">
    <location>
        <begin position="1"/>
        <end position="21"/>
    </location>
</feature>
<evidence type="ECO:0000256" key="1">
    <source>
        <dbReference type="SAM" id="Coils"/>
    </source>
</evidence>
<dbReference type="Pfam" id="PF00307">
    <property type="entry name" value="CH"/>
    <property type="match status" value="1"/>
</dbReference>
<dbReference type="InterPro" id="IPR000048">
    <property type="entry name" value="IQ_motif_EF-hand-BS"/>
</dbReference>
<protein>
    <submittedName>
        <fullName evidence="5">Uncharacterized protein</fullName>
    </submittedName>
</protein>
<dbReference type="GO" id="GO:0051015">
    <property type="term" value="F:actin filament binding"/>
    <property type="evidence" value="ECO:0007669"/>
    <property type="project" value="TreeGrafter"/>
</dbReference>